<proteinExistence type="predicted"/>
<dbReference type="RefSeq" id="XP_038780772.1">
    <property type="nucleotide sequence ID" value="XM_038924844.1"/>
</dbReference>
<dbReference type="GeneID" id="62198014"/>
<evidence type="ECO:0000313" key="3">
    <source>
        <dbReference type="Proteomes" id="UP000662931"/>
    </source>
</evidence>
<feature type="transmembrane region" description="Helical" evidence="1">
    <location>
        <begin position="28"/>
        <end position="47"/>
    </location>
</feature>
<dbReference type="CDD" id="cd16616">
    <property type="entry name" value="mRING-HC-C4C4_Asi1p-like"/>
    <property type="match status" value="1"/>
</dbReference>
<evidence type="ECO:0000313" key="2">
    <source>
        <dbReference type="EMBL" id="QPG77207.1"/>
    </source>
</evidence>
<organism evidence="2 3">
    <name type="scientific">Eeniella nana</name>
    <name type="common">Yeast</name>
    <name type="synonym">Brettanomyces nanus</name>
    <dbReference type="NCBI Taxonomy" id="13502"/>
    <lineage>
        <taxon>Eukaryota</taxon>
        <taxon>Fungi</taxon>
        <taxon>Dikarya</taxon>
        <taxon>Ascomycota</taxon>
        <taxon>Saccharomycotina</taxon>
        <taxon>Pichiomycetes</taxon>
        <taxon>Pichiales</taxon>
        <taxon>Pichiaceae</taxon>
        <taxon>Brettanomyces</taxon>
    </lineage>
</organism>
<keyword evidence="3" id="KW-1185">Reference proteome</keyword>
<name>A0A875RY75_EENNA</name>
<evidence type="ECO:0000256" key="1">
    <source>
        <dbReference type="SAM" id="Phobius"/>
    </source>
</evidence>
<dbReference type="Gene3D" id="3.30.40.10">
    <property type="entry name" value="Zinc/RING finger domain, C3HC4 (zinc finger)"/>
    <property type="match status" value="1"/>
</dbReference>
<dbReference type="PANTHER" id="PTHR22696">
    <property type="entry name" value="E3 UBIQUITIN-PROTEIN LIGASE RNF26"/>
    <property type="match status" value="1"/>
</dbReference>
<dbReference type="Pfam" id="PF13920">
    <property type="entry name" value="zf-C3HC4_3"/>
    <property type="match status" value="1"/>
</dbReference>
<protein>
    <recommendedName>
        <fullName evidence="4">Protein ASI1</fullName>
    </recommendedName>
</protein>
<dbReference type="Proteomes" id="UP000662931">
    <property type="component" value="Chromosome 4"/>
</dbReference>
<keyword evidence="1" id="KW-0812">Transmembrane</keyword>
<keyword evidence="1" id="KW-0472">Membrane</keyword>
<dbReference type="AlphaFoldDB" id="A0A875RY75"/>
<dbReference type="KEGG" id="bnn:FOA43_004614"/>
<dbReference type="GO" id="GO:0061630">
    <property type="term" value="F:ubiquitin protein ligase activity"/>
    <property type="evidence" value="ECO:0007669"/>
    <property type="project" value="TreeGrafter"/>
</dbReference>
<dbReference type="EMBL" id="CP064815">
    <property type="protein sequence ID" value="QPG77207.1"/>
    <property type="molecule type" value="Genomic_DNA"/>
</dbReference>
<dbReference type="InterPro" id="IPR013083">
    <property type="entry name" value="Znf_RING/FYVE/PHD"/>
</dbReference>
<evidence type="ECO:0008006" key="4">
    <source>
        <dbReference type="Google" id="ProtNLM"/>
    </source>
</evidence>
<feature type="transmembrane region" description="Helical" evidence="1">
    <location>
        <begin position="68"/>
        <end position="86"/>
    </location>
</feature>
<reference evidence="2" key="1">
    <citation type="submission" date="2020-10" db="EMBL/GenBank/DDBJ databases">
        <authorList>
            <person name="Roach M.J.R."/>
        </authorList>
    </citation>
    <scope>NUCLEOTIDE SEQUENCE</scope>
    <source>
        <strain evidence="2">CBS 1945</strain>
    </source>
</reference>
<feature type="transmembrane region" description="Helical" evidence="1">
    <location>
        <begin position="231"/>
        <end position="254"/>
    </location>
</feature>
<dbReference type="OrthoDB" id="66726at2759"/>
<gene>
    <name evidence="2" type="ORF">FOA43_004614</name>
</gene>
<dbReference type="GO" id="GO:0016567">
    <property type="term" value="P:protein ubiquitination"/>
    <property type="evidence" value="ECO:0007669"/>
    <property type="project" value="TreeGrafter"/>
</dbReference>
<sequence length="638" mass="71546">MSHLFSALADAIAQQSKESLTTNRGRSLLSYCASPFATMCMLTAMILNRIVIFASSRRIKTLPRISRVLLRLVAIYALIQGSYGLFVSMKMYSSSSFIPSYFDFDRNTFKTKQFLGLYYSSTYFERHSTVNGAQYLFEGPSTVVFRPFYLSLCLSQILETFIGVTSGNKPCMETSLTLFEYSLAFQEAQGYNLRPSVELLVVALIALANQLSLHILDLFDSLKYRLIPSTVIGLYTLAFCFHLVIQGRIFYVPFSIMMGYLPHMISFAIICLSGFVYLLAGIVRGSFKDLTITMVFDNLSSINVTLSDDFYTALLTVGSFVVNASGKQSYVLEAPSVKLPRENYLEMRERLPICGYGINVSTYPGMIQGTYDIDSENGKAWVVTRRLKGLKRLATEFIGAIRGNVLEKTPAGVGEVQPETTENSVETQITDLNALSNDEIEEKYLELLLKKQIGDTDTSPDYQPSDVVDVDIIDKDDIGEEEINTNALGELMNADEFQSIIKPSSAQQLLENRILAYHMENYDKPVTQLTRSYFANYYDEEMKLMDLIREKRLGKVVATNCSADGECDVGANANATDTDTDALGTCVICHENSRQIILWPCKCLAICESCRVSLFVRKFDKCVCCRSEVKSYSKIYVP</sequence>
<accession>A0A875RY75</accession>
<dbReference type="PANTHER" id="PTHR22696:SF1">
    <property type="entry name" value="E3 UBIQUITIN-PROTEIN LIGASE RNF26"/>
    <property type="match status" value="1"/>
</dbReference>
<dbReference type="GO" id="GO:0006511">
    <property type="term" value="P:ubiquitin-dependent protein catabolic process"/>
    <property type="evidence" value="ECO:0007669"/>
    <property type="project" value="TreeGrafter"/>
</dbReference>
<keyword evidence="1" id="KW-1133">Transmembrane helix</keyword>
<feature type="transmembrane region" description="Helical" evidence="1">
    <location>
        <begin position="260"/>
        <end position="280"/>
    </location>
</feature>